<evidence type="ECO:0000313" key="2">
    <source>
        <dbReference type="Proteomes" id="UP001064087"/>
    </source>
</evidence>
<dbReference type="Proteomes" id="UP001064087">
    <property type="component" value="Chromosome"/>
</dbReference>
<reference evidence="1" key="1">
    <citation type="submission" date="2022-10" db="EMBL/GenBank/DDBJ databases">
        <title>Roseovarius pelagicus sp. nov., isolated from Arctic seawater.</title>
        <authorList>
            <person name="Hong Y.W."/>
            <person name="Hwang C.Y."/>
        </authorList>
    </citation>
    <scope>NUCLEOTIDE SEQUENCE</scope>
    <source>
        <strain evidence="1">HL-MP18</strain>
    </source>
</reference>
<accession>A0ABY6DF41</accession>
<keyword evidence="2" id="KW-1185">Reference proteome</keyword>
<proteinExistence type="predicted"/>
<dbReference type="RefSeq" id="WP_263048892.1">
    <property type="nucleotide sequence ID" value="NZ_CP106738.1"/>
</dbReference>
<dbReference type="InterPro" id="IPR024072">
    <property type="entry name" value="DHFR-like_dom_sf"/>
</dbReference>
<name>A0ABY6DF41_9RHOB</name>
<protein>
    <submittedName>
        <fullName evidence="1">Uncharacterized protein</fullName>
    </submittedName>
</protein>
<evidence type="ECO:0000313" key="1">
    <source>
        <dbReference type="EMBL" id="UXX84756.1"/>
    </source>
</evidence>
<gene>
    <name evidence="1" type="ORF">N7U68_09010</name>
</gene>
<dbReference type="EMBL" id="CP106738">
    <property type="protein sequence ID" value="UXX84756.1"/>
    <property type="molecule type" value="Genomic_DNA"/>
</dbReference>
<sequence>MELHGWHFGTKRFHEMIGKEGGSEGIDNDFAARSMEGFGAFILGRNMVGPVRGDWPDEM</sequence>
<dbReference type="Gene3D" id="3.40.430.10">
    <property type="entry name" value="Dihydrofolate Reductase, subunit A"/>
    <property type="match status" value="1"/>
</dbReference>
<organism evidence="1 2">
    <name type="scientific">Roseovarius pelagicus</name>
    <dbReference type="NCBI Taxonomy" id="2980108"/>
    <lineage>
        <taxon>Bacteria</taxon>
        <taxon>Pseudomonadati</taxon>
        <taxon>Pseudomonadota</taxon>
        <taxon>Alphaproteobacteria</taxon>
        <taxon>Rhodobacterales</taxon>
        <taxon>Roseobacteraceae</taxon>
        <taxon>Roseovarius</taxon>
    </lineage>
</organism>